<reference evidence="4 5" key="1">
    <citation type="submission" date="2020-01" db="EMBL/GenBank/DDBJ databases">
        <title>Spongiivirga citrea KCTC 32990T.</title>
        <authorList>
            <person name="Wang G."/>
        </authorList>
    </citation>
    <scope>NUCLEOTIDE SEQUENCE [LARGE SCALE GENOMIC DNA]</scope>
    <source>
        <strain evidence="4 5">KCTC 32990</strain>
    </source>
</reference>
<evidence type="ECO:0000313" key="4">
    <source>
        <dbReference type="EMBL" id="NER18992.1"/>
    </source>
</evidence>
<dbReference type="PANTHER" id="PTHR37299">
    <property type="entry name" value="TRANSCRIPTIONAL REGULATOR-RELATED"/>
    <property type="match status" value="1"/>
</dbReference>
<name>A0A6M0CMW0_9FLAO</name>
<dbReference type="Gene3D" id="2.40.50.1020">
    <property type="entry name" value="LytTr DNA-binding domain"/>
    <property type="match status" value="1"/>
</dbReference>
<dbReference type="RefSeq" id="WP_164033674.1">
    <property type="nucleotide sequence ID" value="NZ_JAABOQ010000008.1"/>
</dbReference>
<proteinExistence type="predicted"/>
<dbReference type="Gene3D" id="3.40.50.2300">
    <property type="match status" value="1"/>
</dbReference>
<dbReference type="InterPro" id="IPR011006">
    <property type="entry name" value="CheY-like_superfamily"/>
</dbReference>
<dbReference type="SMART" id="SM00448">
    <property type="entry name" value="REC"/>
    <property type="match status" value="1"/>
</dbReference>
<evidence type="ECO:0000259" key="3">
    <source>
        <dbReference type="PROSITE" id="PS50930"/>
    </source>
</evidence>
<organism evidence="4 5">
    <name type="scientific">Spongiivirga citrea</name>
    <dbReference type="NCBI Taxonomy" id="1481457"/>
    <lineage>
        <taxon>Bacteria</taxon>
        <taxon>Pseudomonadati</taxon>
        <taxon>Bacteroidota</taxon>
        <taxon>Flavobacteriia</taxon>
        <taxon>Flavobacteriales</taxon>
        <taxon>Flavobacteriaceae</taxon>
        <taxon>Spongiivirga</taxon>
    </lineage>
</organism>
<dbReference type="SMART" id="SM00850">
    <property type="entry name" value="LytTR"/>
    <property type="match status" value="1"/>
</dbReference>
<dbReference type="GO" id="GO:0003677">
    <property type="term" value="F:DNA binding"/>
    <property type="evidence" value="ECO:0007669"/>
    <property type="project" value="InterPro"/>
</dbReference>
<comment type="caution">
    <text evidence="4">The sequence shown here is derived from an EMBL/GenBank/DDBJ whole genome shotgun (WGS) entry which is preliminary data.</text>
</comment>
<dbReference type="PROSITE" id="PS50930">
    <property type="entry name" value="HTH_LYTTR"/>
    <property type="match status" value="1"/>
</dbReference>
<evidence type="ECO:0000313" key="5">
    <source>
        <dbReference type="Proteomes" id="UP000474296"/>
    </source>
</evidence>
<dbReference type="Pfam" id="PF04397">
    <property type="entry name" value="LytTR"/>
    <property type="match status" value="1"/>
</dbReference>
<dbReference type="SUPFAM" id="SSF52172">
    <property type="entry name" value="CheY-like"/>
    <property type="match status" value="1"/>
</dbReference>
<evidence type="ECO:0000259" key="2">
    <source>
        <dbReference type="PROSITE" id="PS50110"/>
    </source>
</evidence>
<dbReference type="Proteomes" id="UP000474296">
    <property type="component" value="Unassembled WGS sequence"/>
</dbReference>
<dbReference type="Pfam" id="PF00072">
    <property type="entry name" value="Response_reg"/>
    <property type="match status" value="1"/>
</dbReference>
<dbReference type="EMBL" id="JAABOQ010000008">
    <property type="protein sequence ID" value="NER18992.1"/>
    <property type="molecule type" value="Genomic_DNA"/>
</dbReference>
<dbReference type="PROSITE" id="PS50110">
    <property type="entry name" value="RESPONSE_REGULATORY"/>
    <property type="match status" value="1"/>
</dbReference>
<feature type="domain" description="HTH LytTR-type" evidence="3">
    <location>
        <begin position="150"/>
        <end position="253"/>
    </location>
</feature>
<dbReference type="InterPro" id="IPR001789">
    <property type="entry name" value="Sig_transdc_resp-reg_receiver"/>
</dbReference>
<keyword evidence="5" id="KW-1185">Reference proteome</keyword>
<feature type="modified residue" description="4-aspartylphosphate" evidence="1">
    <location>
        <position position="59"/>
    </location>
</feature>
<gene>
    <name evidence="4" type="ORF">GWK10_17390</name>
</gene>
<feature type="domain" description="Response regulatory" evidence="2">
    <location>
        <begin position="7"/>
        <end position="120"/>
    </location>
</feature>
<sequence>MLKNALSAIIVEDDPKGAKLLAHIINTYCDTINLTGIAFNLADAKKLINQNPPRVLFLDVQIGNQTCFSLLEEIAYENIKIVIVSAYDNFAIEAFKYHAVDYILKPVDIDEMIKTTQRIYQNYSKEIYSLQDQKKSLDSIIVNKNNSNFIAIASLNDIQIIKYDSILYLQSDGRYTSVFLIDGSKIVATKNIGEYENDLTPFGFYRIHKKYIINLKHMASIDKRDGGRCKLINECYFPIATRRRDGLFRYLNLKK</sequence>
<dbReference type="AlphaFoldDB" id="A0A6M0CMW0"/>
<dbReference type="InterPro" id="IPR046947">
    <property type="entry name" value="LytR-like"/>
</dbReference>
<evidence type="ECO:0000256" key="1">
    <source>
        <dbReference type="PROSITE-ProRule" id="PRU00169"/>
    </source>
</evidence>
<protein>
    <submittedName>
        <fullName evidence="4">Response regulator</fullName>
    </submittedName>
</protein>
<dbReference type="InterPro" id="IPR007492">
    <property type="entry name" value="LytTR_DNA-bd_dom"/>
</dbReference>
<dbReference type="GO" id="GO:0000156">
    <property type="term" value="F:phosphorelay response regulator activity"/>
    <property type="evidence" value="ECO:0007669"/>
    <property type="project" value="InterPro"/>
</dbReference>
<accession>A0A6M0CMW0</accession>
<keyword evidence="1" id="KW-0597">Phosphoprotein</keyword>
<dbReference type="PANTHER" id="PTHR37299:SF1">
    <property type="entry name" value="STAGE 0 SPORULATION PROTEIN A HOMOLOG"/>
    <property type="match status" value="1"/>
</dbReference>